<organism evidence="2 3">
    <name type="scientific">Ranatra chinensis</name>
    <dbReference type="NCBI Taxonomy" id="642074"/>
    <lineage>
        <taxon>Eukaryota</taxon>
        <taxon>Metazoa</taxon>
        <taxon>Ecdysozoa</taxon>
        <taxon>Arthropoda</taxon>
        <taxon>Hexapoda</taxon>
        <taxon>Insecta</taxon>
        <taxon>Pterygota</taxon>
        <taxon>Neoptera</taxon>
        <taxon>Paraneoptera</taxon>
        <taxon>Hemiptera</taxon>
        <taxon>Heteroptera</taxon>
        <taxon>Panheteroptera</taxon>
        <taxon>Nepomorpha</taxon>
        <taxon>Nepidae</taxon>
        <taxon>Ranatrinae</taxon>
        <taxon>Ranatra</taxon>
    </lineage>
</organism>
<feature type="compositionally biased region" description="Polar residues" evidence="1">
    <location>
        <begin position="103"/>
        <end position="116"/>
    </location>
</feature>
<dbReference type="Proteomes" id="UP001558652">
    <property type="component" value="Unassembled WGS sequence"/>
</dbReference>
<dbReference type="EMBL" id="JBFDAA010000007">
    <property type="protein sequence ID" value="KAL1131158.1"/>
    <property type="molecule type" value="Genomic_DNA"/>
</dbReference>
<dbReference type="AlphaFoldDB" id="A0ABD0Z0X2"/>
<gene>
    <name evidence="2" type="ORF">AAG570_012395</name>
</gene>
<evidence type="ECO:0000313" key="3">
    <source>
        <dbReference type="Proteomes" id="UP001558652"/>
    </source>
</evidence>
<feature type="compositionally biased region" description="Gly residues" evidence="1">
    <location>
        <begin position="49"/>
        <end position="58"/>
    </location>
</feature>
<sequence length="266" mass="30244">MASKRRNMFHKTQETTENICSEQELKKTILARRKKMEERGWKKQKEIARGGGRLGGGGEPKKIQKKRKHRKEQQEQELRPQQHPHQLKRPMSSPAASLRRPPNSCTVQSEINTSELGSCPASIYPGPSDSMFEDLDLPTTTIIKDGIEATAHIMATDPNNPIIFICEKCLNQKAEVPARYSRVVPVQRLTTCDDTNTGDDIPSVEVSSQKKSDRSRFVELRTVELDDLFLNCIEFSLEVRQPVVLRFTTSKIRNSQFLRSIGDVLQ</sequence>
<accession>A0ABD0Z0X2</accession>
<evidence type="ECO:0000256" key="1">
    <source>
        <dbReference type="SAM" id="MobiDB-lite"/>
    </source>
</evidence>
<keyword evidence="3" id="KW-1185">Reference proteome</keyword>
<reference evidence="2 3" key="1">
    <citation type="submission" date="2024-07" db="EMBL/GenBank/DDBJ databases">
        <title>Chromosome-level genome assembly of the water stick insect Ranatra chinensis (Heteroptera: Nepidae).</title>
        <authorList>
            <person name="Liu X."/>
        </authorList>
    </citation>
    <scope>NUCLEOTIDE SEQUENCE [LARGE SCALE GENOMIC DNA]</scope>
    <source>
        <strain evidence="2">Cailab_2021Rc</strain>
        <tissue evidence="2">Muscle</tissue>
    </source>
</reference>
<comment type="caution">
    <text evidence="2">The sequence shown here is derived from an EMBL/GenBank/DDBJ whole genome shotgun (WGS) entry which is preliminary data.</text>
</comment>
<evidence type="ECO:0000313" key="2">
    <source>
        <dbReference type="EMBL" id="KAL1131158.1"/>
    </source>
</evidence>
<proteinExistence type="predicted"/>
<feature type="compositionally biased region" description="Basic and acidic residues" evidence="1">
    <location>
        <begin position="35"/>
        <end position="48"/>
    </location>
</feature>
<protein>
    <submittedName>
        <fullName evidence="2">Uncharacterized protein</fullName>
    </submittedName>
</protein>
<name>A0ABD0Z0X2_9HEMI</name>
<feature type="region of interest" description="Disordered" evidence="1">
    <location>
        <begin position="35"/>
        <end position="119"/>
    </location>
</feature>